<accession>A0A2Z4Y118</accession>
<dbReference type="PANTHER" id="PTHR43249:SF1">
    <property type="entry name" value="D-GLUCOSIDE 3-DEHYDROGENASE"/>
    <property type="match status" value="1"/>
</dbReference>
<feature type="domain" description="Gfo/Idh/MocA-like oxidoreductase N-terminal" evidence="1">
    <location>
        <begin position="3"/>
        <end position="122"/>
    </location>
</feature>
<dbReference type="Gene3D" id="3.40.50.720">
    <property type="entry name" value="NAD(P)-binding Rossmann-like Domain"/>
    <property type="match status" value="1"/>
</dbReference>
<dbReference type="SUPFAM" id="SSF55347">
    <property type="entry name" value="Glyceraldehyde-3-phosphate dehydrogenase-like, C-terminal domain"/>
    <property type="match status" value="1"/>
</dbReference>
<evidence type="ECO:0000313" key="4">
    <source>
        <dbReference type="Proteomes" id="UP000262583"/>
    </source>
</evidence>
<proteinExistence type="predicted"/>
<evidence type="ECO:0000259" key="1">
    <source>
        <dbReference type="Pfam" id="PF01408"/>
    </source>
</evidence>
<dbReference type="InterPro" id="IPR052515">
    <property type="entry name" value="Gfo/Idh/MocA_Oxidoreductase"/>
</dbReference>
<dbReference type="Gene3D" id="3.30.360.10">
    <property type="entry name" value="Dihydrodipicolinate Reductase, domain 2"/>
    <property type="match status" value="1"/>
</dbReference>
<reference evidence="3 4" key="1">
    <citation type="submission" date="2018-05" db="EMBL/GenBank/DDBJ databases">
        <title>A metagenomic window into the 2 km-deep terrestrial subsurface aquifer revealed taxonomically and functionally diverse microbial community comprising novel uncultured bacterial lineages.</title>
        <authorList>
            <person name="Kadnikov V.V."/>
            <person name="Mardanov A.V."/>
            <person name="Beletsky A.V."/>
            <person name="Banks D."/>
            <person name="Pimenov N.V."/>
            <person name="Frank Y.A."/>
            <person name="Karnachuk O.V."/>
            <person name="Ravin N.V."/>
        </authorList>
    </citation>
    <scope>NUCLEOTIDE SEQUENCE [LARGE SCALE GENOMIC DNA]</scope>
    <source>
        <strain evidence="3">BY</strain>
    </source>
</reference>
<dbReference type="InterPro" id="IPR036291">
    <property type="entry name" value="NAD(P)-bd_dom_sf"/>
</dbReference>
<dbReference type="AlphaFoldDB" id="A0A2Z4Y118"/>
<dbReference type="KEGG" id="schv:BRCON_0013"/>
<dbReference type="EMBL" id="CP030759">
    <property type="protein sequence ID" value="AXA34790.1"/>
    <property type="molecule type" value="Genomic_DNA"/>
</dbReference>
<sequence length="358" mass="39329">MTLRIGIIGCGGIAGEHMRGYTACDGVRVVACSDISLSRAKTFARDHGIENAYDDYRKMLESEKLDAVSVCTPNYAHCEPTVAALKAGLHVLCEKPIAMNASEAELMVRTARETGKILTIGHHFRFMPHIRFLKRRIEEGALGQIYFARSNALRRRGIPGWGQFHIRAKSGGGPLIDIGVHTLDTILWLMGSPIATAVSGKTYRIFGDRPDYYSPWGEYKREEFDVEDFAAGFVRLANGATLVLEASWAAHIGDNDNFAQVLLGDRGGATLLPFGPQAGVRIHSFQEEAMLDLSASGFPEVRPHVEEIRHWVACLRGEAQPLVQPEECLNVQRIIDAVYASSEEGKEVLLTPTPAGVK</sequence>
<name>A0A2Z4Y118_SUMC1</name>
<dbReference type="GO" id="GO:0000166">
    <property type="term" value="F:nucleotide binding"/>
    <property type="evidence" value="ECO:0007669"/>
    <property type="project" value="InterPro"/>
</dbReference>
<dbReference type="PANTHER" id="PTHR43249">
    <property type="entry name" value="UDP-N-ACETYL-2-AMINO-2-DEOXY-D-GLUCURONATE OXIDASE"/>
    <property type="match status" value="1"/>
</dbReference>
<gene>
    <name evidence="3" type="ORF">BRCON_0013</name>
</gene>
<feature type="domain" description="GFO/IDH/MocA-like oxidoreductase" evidence="2">
    <location>
        <begin position="131"/>
        <end position="267"/>
    </location>
</feature>
<dbReference type="Pfam" id="PF22725">
    <property type="entry name" value="GFO_IDH_MocA_C3"/>
    <property type="match status" value="1"/>
</dbReference>
<dbReference type="InterPro" id="IPR055170">
    <property type="entry name" value="GFO_IDH_MocA-like_dom"/>
</dbReference>
<protein>
    <submittedName>
        <fullName evidence="3">NADH-dependent dehydrogenase</fullName>
    </submittedName>
</protein>
<evidence type="ECO:0000313" key="3">
    <source>
        <dbReference type="EMBL" id="AXA34790.1"/>
    </source>
</evidence>
<dbReference type="SUPFAM" id="SSF51735">
    <property type="entry name" value="NAD(P)-binding Rossmann-fold domains"/>
    <property type="match status" value="1"/>
</dbReference>
<dbReference type="InterPro" id="IPR000683">
    <property type="entry name" value="Gfo/Idh/MocA-like_OxRdtase_N"/>
</dbReference>
<evidence type="ECO:0000259" key="2">
    <source>
        <dbReference type="Pfam" id="PF22725"/>
    </source>
</evidence>
<dbReference type="Pfam" id="PF01408">
    <property type="entry name" value="GFO_IDH_MocA"/>
    <property type="match status" value="1"/>
</dbReference>
<dbReference type="Proteomes" id="UP000262583">
    <property type="component" value="Chromosome"/>
</dbReference>
<organism evidence="3 4">
    <name type="scientific">Sumerlaea chitinivorans</name>
    <dbReference type="NCBI Taxonomy" id="2250252"/>
    <lineage>
        <taxon>Bacteria</taxon>
        <taxon>Candidatus Sumerlaeota</taxon>
        <taxon>Candidatus Sumerlaeia</taxon>
        <taxon>Candidatus Sumerlaeales</taxon>
        <taxon>Candidatus Sumerlaeaceae</taxon>
        <taxon>Candidatus Sumerlaea</taxon>
    </lineage>
</organism>